<organism evidence="1 2">
    <name type="scientific">Azotobacter beijerinckii</name>
    <dbReference type="NCBI Taxonomy" id="170623"/>
    <lineage>
        <taxon>Bacteria</taxon>
        <taxon>Pseudomonadati</taxon>
        <taxon>Pseudomonadota</taxon>
        <taxon>Gammaproteobacteria</taxon>
        <taxon>Pseudomonadales</taxon>
        <taxon>Pseudomonadaceae</taxon>
        <taxon>Azotobacter</taxon>
    </lineage>
</organism>
<sequence length="40" mass="4744">MDSNFELLDQLLYEQIYMILNRVGSWAGVHSIFMTVICYE</sequence>
<name>A0A1H9PXS8_9GAMM</name>
<protein>
    <submittedName>
        <fullName evidence="1">Uncharacterized protein</fullName>
    </submittedName>
</protein>
<dbReference type="EMBL" id="FOFJ01000058">
    <property type="protein sequence ID" value="SER52403.1"/>
    <property type="molecule type" value="Genomic_DNA"/>
</dbReference>
<dbReference type="AlphaFoldDB" id="A0A1H9PXS8"/>
<evidence type="ECO:0000313" key="1">
    <source>
        <dbReference type="EMBL" id="SER52403.1"/>
    </source>
</evidence>
<evidence type="ECO:0000313" key="2">
    <source>
        <dbReference type="Proteomes" id="UP000199267"/>
    </source>
</evidence>
<dbReference type="Proteomes" id="UP000199267">
    <property type="component" value="Unassembled WGS sequence"/>
</dbReference>
<reference evidence="1 2" key="1">
    <citation type="submission" date="2016-10" db="EMBL/GenBank/DDBJ databases">
        <authorList>
            <person name="de Groot N.N."/>
        </authorList>
    </citation>
    <scope>NUCLEOTIDE SEQUENCE [LARGE SCALE GENOMIC DNA]</scope>
    <source>
        <strain evidence="1 2">DSM 378</strain>
    </source>
</reference>
<gene>
    <name evidence="1" type="ORF">SAMN04244573_03789</name>
</gene>
<proteinExistence type="predicted"/>
<accession>A0A1H9PXS8</accession>